<evidence type="ECO:0008006" key="4">
    <source>
        <dbReference type="Google" id="ProtNLM"/>
    </source>
</evidence>
<evidence type="ECO:0000313" key="3">
    <source>
        <dbReference type="Proteomes" id="UP001066276"/>
    </source>
</evidence>
<dbReference type="AlphaFoldDB" id="A0AAV7QFS8"/>
<protein>
    <recommendedName>
        <fullName evidence="4">MADF domain-containing protein</fullName>
    </recommendedName>
</protein>
<sequence length="120" mass="13021">MARVTGERAPAYIAVELERLVDGVLPQYRMLYGPPDQQVSAHQKKGIWRAIAKDVRTLGEDLRRWTLKTAEAQLGMASQRGRGARRTLTPPDVPHTGSGLSGDGWALEGITAATRGVSTV</sequence>
<dbReference type="Proteomes" id="UP001066276">
    <property type="component" value="Chromosome 6"/>
</dbReference>
<reference evidence="2" key="1">
    <citation type="journal article" date="2022" name="bioRxiv">
        <title>Sequencing and chromosome-scale assembly of the giantPleurodeles waltlgenome.</title>
        <authorList>
            <person name="Brown T."/>
            <person name="Elewa A."/>
            <person name="Iarovenko S."/>
            <person name="Subramanian E."/>
            <person name="Araus A.J."/>
            <person name="Petzold A."/>
            <person name="Susuki M."/>
            <person name="Suzuki K.-i.T."/>
            <person name="Hayashi T."/>
            <person name="Toyoda A."/>
            <person name="Oliveira C."/>
            <person name="Osipova E."/>
            <person name="Leigh N.D."/>
            <person name="Simon A."/>
            <person name="Yun M.H."/>
        </authorList>
    </citation>
    <scope>NUCLEOTIDE SEQUENCE</scope>
    <source>
        <strain evidence="2">20211129_DDA</strain>
        <tissue evidence="2">Liver</tissue>
    </source>
</reference>
<dbReference type="EMBL" id="JANPWB010000010">
    <property type="protein sequence ID" value="KAJ1139118.1"/>
    <property type="molecule type" value="Genomic_DNA"/>
</dbReference>
<evidence type="ECO:0000256" key="1">
    <source>
        <dbReference type="SAM" id="MobiDB-lite"/>
    </source>
</evidence>
<evidence type="ECO:0000313" key="2">
    <source>
        <dbReference type="EMBL" id="KAJ1139118.1"/>
    </source>
</evidence>
<name>A0AAV7QFS8_PLEWA</name>
<feature type="region of interest" description="Disordered" evidence="1">
    <location>
        <begin position="76"/>
        <end position="104"/>
    </location>
</feature>
<accession>A0AAV7QFS8</accession>
<keyword evidence="3" id="KW-1185">Reference proteome</keyword>
<organism evidence="2 3">
    <name type="scientific">Pleurodeles waltl</name>
    <name type="common">Iberian ribbed newt</name>
    <dbReference type="NCBI Taxonomy" id="8319"/>
    <lineage>
        <taxon>Eukaryota</taxon>
        <taxon>Metazoa</taxon>
        <taxon>Chordata</taxon>
        <taxon>Craniata</taxon>
        <taxon>Vertebrata</taxon>
        <taxon>Euteleostomi</taxon>
        <taxon>Amphibia</taxon>
        <taxon>Batrachia</taxon>
        <taxon>Caudata</taxon>
        <taxon>Salamandroidea</taxon>
        <taxon>Salamandridae</taxon>
        <taxon>Pleurodelinae</taxon>
        <taxon>Pleurodeles</taxon>
    </lineage>
</organism>
<comment type="caution">
    <text evidence="2">The sequence shown here is derived from an EMBL/GenBank/DDBJ whole genome shotgun (WGS) entry which is preliminary data.</text>
</comment>
<gene>
    <name evidence="2" type="ORF">NDU88_005495</name>
</gene>
<proteinExistence type="predicted"/>